<keyword evidence="4" id="KW-0804">Transcription</keyword>
<evidence type="ECO:0000256" key="4">
    <source>
        <dbReference type="ARBA" id="ARBA00023163"/>
    </source>
</evidence>
<dbReference type="Pfam" id="PF03466">
    <property type="entry name" value="LysR_substrate"/>
    <property type="match status" value="1"/>
</dbReference>
<dbReference type="InterPro" id="IPR005119">
    <property type="entry name" value="LysR_subst-bd"/>
</dbReference>
<dbReference type="SUPFAM" id="SSF46785">
    <property type="entry name" value="Winged helix' DNA-binding domain"/>
    <property type="match status" value="1"/>
</dbReference>
<dbReference type="Gene3D" id="1.10.10.10">
    <property type="entry name" value="Winged helix-like DNA-binding domain superfamily/Winged helix DNA-binding domain"/>
    <property type="match status" value="1"/>
</dbReference>
<dbReference type="Proteomes" id="UP001217500">
    <property type="component" value="Chromosome"/>
</dbReference>
<evidence type="ECO:0000313" key="6">
    <source>
        <dbReference type="EMBL" id="WCL55049.1"/>
    </source>
</evidence>
<keyword evidence="7" id="KW-1185">Reference proteome</keyword>
<evidence type="ECO:0000313" key="7">
    <source>
        <dbReference type="Proteomes" id="UP001217500"/>
    </source>
</evidence>
<keyword evidence="2" id="KW-0805">Transcription regulation</keyword>
<dbReference type="PRINTS" id="PR00039">
    <property type="entry name" value="HTHLYSR"/>
</dbReference>
<dbReference type="PANTHER" id="PTHR30346">
    <property type="entry name" value="TRANSCRIPTIONAL DUAL REGULATOR HCAR-RELATED"/>
    <property type="match status" value="1"/>
</dbReference>
<proteinExistence type="inferred from homology"/>
<evidence type="ECO:0000256" key="2">
    <source>
        <dbReference type="ARBA" id="ARBA00023015"/>
    </source>
</evidence>
<evidence type="ECO:0000256" key="1">
    <source>
        <dbReference type="ARBA" id="ARBA00009437"/>
    </source>
</evidence>
<dbReference type="RefSeq" id="WP_289504806.1">
    <property type="nucleotide sequence ID" value="NZ_CP116805.1"/>
</dbReference>
<dbReference type="InterPro" id="IPR000847">
    <property type="entry name" value="LysR_HTH_N"/>
</dbReference>
<dbReference type="FunFam" id="1.10.10.10:FF:000001">
    <property type="entry name" value="LysR family transcriptional regulator"/>
    <property type="match status" value="1"/>
</dbReference>
<dbReference type="GO" id="GO:0003700">
    <property type="term" value="F:DNA-binding transcription factor activity"/>
    <property type="evidence" value="ECO:0007669"/>
    <property type="project" value="InterPro"/>
</dbReference>
<comment type="similarity">
    <text evidence="1">Belongs to the LysR transcriptional regulatory family.</text>
</comment>
<dbReference type="InterPro" id="IPR036388">
    <property type="entry name" value="WH-like_DNA-bd_sf"/>
</dbReference>
<dbReference type="SUPFAM" id="SSF53850">
    <property type="entry name" value="Periplasmic binding protein-like II"/>
    <property type="match status" value="1"/>
</dbReference>
<gene>
    <name evidence="6" type="ORF">PH603_04655</name>
</gene>
<dbReference type="PROSITE" id="PS50931">
    <property type="entry name" value="HTH_LYSR"/>
    <property type="match status" value="1"/>
</dbReference>
<protein>
    <submittedName>
        <fullName evidence="6">Hydrogen peroxide-inducible genes activator</fullName>
    </submittedName>
</protein>
<evidence type="ECO:0000259" key="5">
    <source>
        <dbReference type="PROSITE" id="PS50931"/>
    </source>
</evidence>
<sequence>MIFPPTFKQLKYLTALHRTNHFGKAAALCHVTQSTLSAGIQELESLLGAQLVERTKRNVMFTAIGQEVVRRAQKILNDVEDLTSMAAAAKDPLTGIVRLGIIPTIAPFILPRIMPAIRADLPGIELHLREDKSSELCELIRTGDLDLVLYALPYACGEVVEMPLFEDPFVAAYPPGKAPGKTIRRDQISQEKLLLLEEGHCLRDHALAACALMGKSAEAALAGTSLHTIVQMVAAGHGITLLPGMAVEAGLAADAGVEVASFSDATPVRTIGLIWRHTNPRATTFEALGRTIQRVMRPSEAKSDRARGAA</sequence>
<dbReference type="GO" id="GO:0003677">
    <property type="term" value="F:DNA binding"/>
    <property type="evidence" value="ECO:0007669"/>
    <property type="project" value="UniProtKB-KW"/>
</dbReference>
<accession>A0AAF0BL54</accession>
<organism evidence="6 7">
    <name type="scientific">Gimibacter soli</name>
    <dbReference type="NCBI Taxonomy" id="3024400"/>
    <lineage>
        <taxon>Bacteria</taxon>
        <taxon>Pseudomonadati</taxon>
        <taxon>Pseudomonadota</taxon>
        <taxon>Alphaproteobacteria</taxon>
        <taxon>Kordiimonadales</taxon>
        <taxon>Temperatibacteraceae</taxon>
        <taxon>Gimibacter</taxon>
    </lineage>
</organism>
<keyword evidence="3" id="KW-0238">DNA-binding</keyword>
<dbReference type="EMBL" id="CP116805">
    <property type="protein sequence ID" value="WCL55049.1"/>
    <property type="molecule type" value="Genomic_DNA"/>
</dbReference>
<dbReference type="PANTHER" id="PTHR30346:SF10">
    <property type="entry name" value="TRANSCRIPTIONAL REGULATOR OF OXIDATIVE STRESS OXYR"/>
    <property type="match status" value="1"/>
</dbReference>
<dbReference type="InterPro" id="IPR036390">
    <property type="entry name" value="WH_DNA-bd_sf"/>
</dbReference>
<dbReference type="CDD" id="cd08411">
    <property type="entry name" value="PBP2_OxyR"/>
    <property type="match status" value="1"/>
</dbReference>
<name>A0AAF0BL54_9PROT</name>
<dbReference type="Gene3D" id="3.40.190.10">
    <property type="entry name" value="Periplasmic binding protein-like II"/>
    <property type="match status" value="2"/>
</dbReference>
<dbReference type="AlphaFoldDB" id="A0AAF0BL54"/>
<reference evidence="6" key="1">
    <citation type="submission" date="2023-01" db="EMBL/GenBank/DDBJ databases">
        <title>The genome sequence of Kordiimonadaceae bacterium 6D33.</title>
        <authorList>
            <person name="Liu Y."/>
        </authorList>
    </citation>
    <scope>NUCLEOTIDE SEQUENCE</scope>
    <source>
        <strain evidence="6">6D33</strain>
    </source>
</reference>
<evidence type="ECO:0000256" key="3">
    <source>
        <dbReference type="ARBA" id="ARBA00023125"/>
    </source>
</evidence>
<feature type="domain" description="HTH lysR-type" evidence="5">
    <location>
        <begin position="5"/>
        <end position="62"/>
    </location>
</feature>
<dbReference type="Pfam" id="PF00126">
    <property type="entry name" value="HTH_1"/>
    <property type="match status" value="1"/>
</dbReference>
<dbReference type="GO" id="GO:0032993">
    <property type="term" value="C:protein-DNA complex"/>
    <property type="evidence" value="ECO:0007669"/>
    <property type="project" value="TreeGrafter"/>
</dbReference>
<dbReference type="KEGG" id="gso:PH603_04655"/>